<organism evidence="3">
    <name type="scientific">Anthurium amnicola</name>
    <dbReference type="NCBI Taxonomy" id="1678845"/>
    <lineage>
        <taxon>Eukaryota</taxon>
        <taxon>Viridiplantae</taxon>
        <taxon>Streptophyta</taxon>
        <taxon>Embryophyta</taxon>
        <taxon>Tracheophyta</taxon>
        <taxon>Spermatophyta</taxon>
        <taxon>Magnoliopsida</taxon>
        <taxon>Liliopsida</taxon>
        <taxon>Araceae</taxon>
        <taxon>Pothoideae</taxon>
        <taxon>Potheae</taxon>
        <taxon>Anthurium</taxon>
    </lineage>
</organism>
<reference evidence="3" key="1">
    <citation type="submission" date="2015-07" db="EMBL/GenBank/DDBJ databases">
        <title>Transcriptome Assembly of Anthurium amnicola.</title>
        <authorList>
            <person name="Suzuki J."/>
        </authorList>
    </citation>
    <scope>NUCLEOTIDE SEQUENCE</scope>
</reference>
<protein>
    <submittedName>
        <fullName evidence="3">UPF0095 protein MJ1206</fullName>
    </submittedName>
</protein>
<feature type="transmembrane region" description="Helical" evidence="2">
    <location>
        <begin position="172"/>
        <end position="197"/>
    </location>
</feature>
<name>A0A1D1YRT7_9ARAE</name>
<feature type="compositionally biased region" description="Basic and acidic residues" evidence="1">
    <location>
        <begin position="25"/>
        <end position="46"/>
    </location>
</feature>
<feature type="transmembrane region" description="Helical" evidence="2">
    <location>
        <begin position="204"/>
        <end position="237"/>
    </location>
</feature>
<evidence type="ECO:0000313" key="3">
    <source>
        <dbReference type="EMBL" id="JAT57378.1"/>
    </source>
</evidence>
<feature type="non-terminal residue" evidence="3">
    <location>
        <position position="1"/>
    </location>
</feature>
<dbReference type="EMBL" id="GDJX01010558">
    <property type="protein sequence ID" value="JAT57378.1"/>
    <property type="molecule type" value="Transcribed_RNA"/>
</dbReference>
<keyword evidence="2" id="KW-1133">Transmembrane helix</keyword>
<sequence length="273" mass="29235">QDYASHSQSLPHLTAPADLRLPSQETRRRQQREMAEPNGTRQEDGGAKAGETPRLIEVAALTGDSSGEGAPRPATLFSLLRRFASGVFTHADGAGPQLPPNLLRRVTTSFADNAPRLREACENSGRDLLLWARRGSPLRALLVISVGTITLVTLTGLLVFMLFFVAATCNAIIISLLMSFAAVGGFLALFFACLTAIYIGALSVAVFAISVTTFSTIIAVLVATGWIGFLWAIWLTAKKSVDLTKHSLSMTGSALSSYAAARQVNRQKSKKDT</sequence>
<keyword evidence="2" id="KW-0472">Membrane</keyword>
<keyword evidence="2" id="KW-0812">Transmembrane</keyword>
<feature type="region of interest" description="Disordered" evidence="1">
    <location>
        <begin position="1"/>
        <end position="52"/>
    </location>
</feature>
<dbReference type="PANTHER" id="PTHR35508">
    <property type="entry name" value="VOLTAGE-DEPENDENT L-TYPE CALCIUM CHANNEL SUBUNIT"/>
    <property type="match status" value="1"/>
</dbReference>
<feature type="transmembrane region" description="Helical" evidence="2">
    <location>
        <begin position="140"/>
        <end position="166"/>
    </location>
</feature>
<evidence type="ECO:0000256" key="2">
    <source>
        <dbReference type="SAM" id="Phobius"/>
    </source>
</evidence>
<evidence type="ECO:0000256" key="1">
    <source>
        <dbReference type="SAM" id="MobiDB-lite"/>
    </source>
</evidence>
<proteinExistence type="predicted"/>
<gene>
    <name evidence="3" type="primary">MJ1206</name>
    <name evidence="3" type="ORF">g.20471</name>
</gene>
<accession>A0A1D1YRT7</accession>
<feature type="compositionally biased region" description="Polar residues" evidence="1">
    <location>
        <begin position="1"/>
        <end position="11"/>
    </location>
</feature>
<dbReference type="PANTHER" id="PTHR35508:SF1">
    <property type="entry name" value="VOLTAGE-DEPENDENT L-TYPE CALCIUM CHANNEL SUBUNIT"/>
    <property type="match status" value="1"/>
</dbReference>
<dbReference type="AlphaFoldDB" id="A0A1D1YRT7"/>